<dbReference type="Gene3D" id="3.30.497.10">
    <property type="entry name" value="Antithrombin, subunit I, domain 2"/>
    <property type="match status" value="1"/>
</dbReference>
<evidence type="ECO:0000256" key="4">
    <source>
        <dbReference type="RuleBase" id="RU000411"/>
    </source>
</evidence>
<dbReference type="GeneTree" id="ENSGT00940000154392"/>
<dbReference type="InterPro" id="IPR000215">
    <property type="entry name" value="Serpin_fam"/>
</dbReference>
<protein>
    <submittedName>
        <fullName evidence="7">Serpin family A member 3</fullName>
    </submittedName>
</protein>
<comment type="similarity">
    <text evidence="1 4">Belongs to the serpin family.</text>
</comment>
<dbReference type="OrthoDB" id="671595at2759"/>
<dbReference type="InterPro" id="IPR042185">
    <property type="entry name" value="Serpin_sf_2"/>
</dbReference>
<dbReference type="Pfam" id="PF00079">
    <property type="entry name" value="Serpin"/>
    <property type="match status" value="1"/>
</dbReference>
<organism evidence="7 8">
    <name type="scientific">Sciurus vulgaris</name>
    <name type="common">Eurasian red squirrel</name>
    <dbReference type="NCBI Taxonomy" id="55149"/>
    <lineage>
        <taxon>Eukaryota</taxon>
        <taxon>Metazoa</taxon>
        <taxon>Chordata</taxon>
        <taxon>Craniata</taxon>
        <taxon>Vertebrata</taxon>
        <taxon>Euteleostomi</taxon>
        <taxon>Mammalia</taxon>
        <taxon>Eutheria</taxon>
        <taxon>Euarchontoglires</taxon>
        <taxon>Glires</taxon>
        <taxon>Rodentia</taxon>
        <taxon>Sciuromorpha</taxon>
        <taxon>Sciuridae</taxon>
        <taxon>Sciurinae</taxon>
        <taxon>Sciurini</taxon>
        <taxon>Sciurus</taxon>
    </lineage>
</organism>
<dbReference type="Ensembl" id="ENSSVLT00005002193.1">
    <property type="protein sequence ID" value="ENSSVLP00005001991.1"/>
    <property type="gene ID" value="ENSSVLG00005001620.1"/>
</dbReference>
<dbReference type="AlphaFoldDB" id="A0A8D2AIU3"/>
<reference evidence="7" key="2">
    <citation type="submission" date="2025-09" db="UniProtKB">
        <authorList>
            <consortium name="Ensembl"/>
        </authorList>
    </citation>
    <scope>IDENTIFICATION</scope>
</reference>
<dbReference type="PANTHER" id="PTHR11461">
    <property type="entry name" value="SERINE PROTEASE INHIBITOR, SERPIN"/>
    <property type="match status" value="1"/>
</dbReference>
<accession>A0A8D2AIU3</accession>
<dbReference type="CDD" id="cd19551">
    <property type="entry name" value="serpinA3_A1AC"/>
    <property type="match status" value="1"/>
</dbReference>
<evidence type="ECO:0000259" key="6">
    <source>
        <dbReference type="SMART" id="SM00093"/>
    </source>
</evidence>
<dbReference type="InterPro" id="IPR023795">
    <property type="entry name" value="Serpin_CS"/>
</dbReference>
<evidence type="ECO:0000256" key="2">
    <source>
        <dbReference type="ARBA" id="ARBA00022690"/>
    </source>
</evidence>
<evidence type="ECO:0000313" key="7">
    <source>
        <dbReference type="Ensembl" id="ENSSVLP00005001991.1"/>
    </source>
</evidence>
<evidence type="ECO:0000256" key="5">
    <source>
        <dbReference type="SAM" id="SignalP"/>
    </source>
</evidence>
<dbReference type="InterPro" id="IPR023796">
    <property type="entry name" value="Serpin_dom"/>
</dbReference>
<dbReference type="Proteomes" id="UP000694564">
    <property type="component" value="Chromosome 2"/>
</dbReference>
<dbReference type="FunFam" id="2.30.39.10:FF:000002">
    <property type="entry name" value="Serpin family D member 1"/>
    <property type="match status" value="1"/>
</dbReference>
<dbReference type="GO" id="GO:0004867">
    <property type="term" value="F:serine-type endopeptidase inhibitor activity"/>
    <property type="evidence" value="ECO:0007669"/>
    <property type="project" value="UniProtKB-KW"/>
</dbReference>
<keyword evidence="8" id="KW-1185">Reference proteome</keyword>
<feature type="chain" id="PRO_5034466807" evidence="5">
    <location>
        <begin position="23"/>
        <end position="424"/>
    </location>
</feature>
<sequence>ERMPLLLALGLLVAGFCPAVLCHPHGIPGPETLAQKGSEKDATPSNNLRLASSNADFTFSLYKQLACTKPSENVVFSPLSISTALAFLSLGARNTTLTEILQGLKFDLTETSEAEIHQAFQHLLHALSRPSEQLQLSTGNAMFIQDHLEVLTKFSEDAQRLYEAQAFITNFQNPNAAEKSINDYVKKKTQGRIVELIKEPSPQTVMLLVNYIFFKAKWMRPFDPRDTLEGEFYLSTGKPVKVPMMSAEDLTVPYFRDEEHSCTVVELKYEGSASALFILPDEGKMEKVEAVLLPETLKKWKDSLQMRWIDELHLPKFCISSDFSLESILPQLGIREVFSRLADLSGITGNKNLMVSQVVHKALLDVTEVGTEATASTGVKVTLMSAKLGPKTIVNFNRPFLMAIVHTDSNVNLFLSKVANPKQN</sequence>
<evidence type="ECO:0000256" key="3">
    <source>
        <dbReference type="ARBA" id="ARBA00022900"/>
    </source>
</evidence>
<dbReference type="InterPro" id="IPR036186">
    <property type="entry name" value="Serpin_sf"/>
</dbReference>
<feature type="domain" description="Serpin" evidence="6">
    <location>
        <begin position="59"/>
        <end position="421"/>
    </location>
</feature>
<keyword evidence="2" id="KW-0646">Protease inhibitor</keyword>
<gene>
    <name evidence="7" type="primary">SERPINA3</name>
</gene>
<dbReference type="PROSITE" id="PS00284">
    <property type="entry name" value="SERPIN"/>
    <property type="match status" value="1"/>
</dbReference>
<evidence type="ECO:0000256" key="1">
    <source>
        <dbReference type="ARBA" id="ARBA00009500"/>
    </source>
</evidence>
<evidence type="ECO:0000313" key="8">
    <source>
        <dbReference type="Proteomes" id="UP000694564"/>
    </source>
</evidence>
<proteinExistence type="inferred from homology"/>
<dbReference type="Gene3D" id="2.30.39.10">
    <property type="entry name" value="Alpha-1-antitrypsin, domain 1"/>
    <property type="match status" value="1"/>
</dbReference>
<dbReference type="SMART" id="SM00093">
    <property type="entry name" value="SERPIN"/>
    <property type="match status" value="1"/>
</dbReference>
<dbReference type="GO" id="GO:0005615">
    <property type="term" value="C:extracellular space"/>
    <property type="evidence" value="ECO:0007669"/>
    <property type="project" value="Ensembl"/>
</dbReference>
<feature type="signal peptide" evidence="5">
    <location>
        <begin position="1"/>
        <end position="22"/>
    </location>
</feature>
<name>A0A8D2AIU3_SCIVU</name>
<keyword evidence="3" id="KW-0722">Serine protease inhibitor</keyword>
<reference evidence="7" key="1">
    <citation type="submission" date="2025-08" db="UniProtKB">
        <authorList>
            <consortium name="Ensembl"/>
        </authorList>
    </citation>
    <scope>IDENTIFICATION</scope>
</reference>
<dbReference type="InterPro" id="IPR042178">
    <property type="entry name" value="Serpin_sf_1"/>
</dbReference>
<dbReference type="SUPFAM" id="SSF56574">
    <property type="entry name" value="Serpins"/>
    <property type="match status" value="1"/>
</dbReference>
<dbReference type="FunFam" id="3.30.497.10:FF:000001">
    <property type="entry name" value="Serine protease inhibitor"/>
    <property type="match status" value="1"/>
</dbReference>
<keyword evidence="5" id="KW-0732">Signal</keyword>
<dbReference type="PANTHER" id="PTHR11461:SF145">
    <property type="entry name" value="ALPHA-1-ANTICHYMOTRYPSIN"/>
    <property type="match status" value="1"/>
</dbReference>